<dbReference type="Gene3D" id="3.40.50.1110">
    <property type="entry name" value="SGNH hydrolase"/>
    <property type="match status" value="1"/>
</dbReference>
<gene>
    <name evidence="4" type="ORF">DWZ31_09645</name>
    <name evidence="2" type="ORF">ERS852572_02779</name>
    <name evidence="3" type="ORF">GCK47_09845</name>
</gene>
<reference evidence="2 5" key="1">
    <citation type="submission" date="2015-09" db="EMBL/GenBank/DDBJ databases">
        <authorList>
            <consortium name="Pathogen Informatics"/>
        </authorList>
    </citation>
    <scope>NUCLEOTIDE SEQUENCE [LARGE SCALE GENOMIC DNA]</scope>
    <source>
        <strain evidence="2 5">2789STDY5834960</strain>
    </source>
</reference>
<evidence type="ECO:0000313" key="6">
    <source>
        <dbReference type="Proteomes" id="UP000283586"/>
    </source>
</evidence>
<dbReference type="Proteomes" id="UP000283586">
    <property type="component" value="Unassembled WGS sequence"/>
</dbReference>
<evidence type="ECO:0000313" key="4">
    <source>
        <dbReference type="EMBL" id="RHN08126.1"/>
    </source>
</evidence>
<evidence type="ECO:0000313" key="5">
    <source>
        <dbReference type="Proteomes" id="UP000095350"/>
    </source>
</evidence>
<feature type="domain" description="SGNH hydrolase-type esterase" evidence="1">
    <location>
        <begin position="220"/>
        <end position="390"/>
    </location>
</feature>
<proteinExistence type="predicted"/>
<protein>
    <submittedName>
        <fullName evidence="3">SGNH/GDSL hydrolase family protein</fullName>
    </submittedName>
</protein>
<sequence length="567" mass="64022">MSGPVAPKDPEKDRSYFYIMKEKETFGSLQTQGEYQGRGVQFIYESDGRLESSAEVTGEVCDEEILKKLGTVEGFKSLVHSIGISVEMEHSREPVTFVFQMYGKEDLYGGGTLIETELRGDGAEVRITLDTVKWKTDDDVPGQIRFVFETPEQSARVNVRFFLKDGFFVPKPQEERVVDMESHGYQEMIERSLLSMGDAGRIRRVVEKARAGEPVTIAYIGGSITQGAGAVPLHTQCYAYRFWKAFAGKYGKNNNVKLIKAGVGGTPSELGMIRFERDVLRDGKEKPDLVVVEFAVNDEGDETKGRCYESLVTKILSMPDAPAVLLLFAVFANDWNLQERLAPVGERYQLPMVSIRDAVTPQFRQAKDRVVSKNQFFYDAFHPTNLGHKIMADCLMYLIDRAVCEPDILRRMHEKPVYGDEFAQVKLLDRRDGYERAKICCGAFSGTDQELQCVEMDDSLTPVPEFPYNWQYDGANGRSEDAFQMDIYCRSLLLIFKDSGAVDAGRADVFVDDTKVLTADPHVNGWTHCNPVILLEEKESGWHQVRIQMTPGEEEKKFTILGFGYVE</sequence>
<keyword evidence="3" id="KW-0378">Hydrolase</keyword>
<evidence type="ECO:0000259" key="1">
    <source>
        <dbReference type="Pfam" id="PF13472"/>
    </source>
</evidence>
<dbReference type="CDD" id="cd00229">
    <property type="entry name" value="SGNH_hydrolase"/>
    <property type="match status" value="1"/>
</dbReference>
<evidence type="ECO:0000313" key="7">
    <source>
        <dbReference type="Proteomes" id="UP000479531"/>
    </source>
</evidence>
<dbReference type="SUPFAM" id="SSF52266">
    <property type="entry name" value="SGNH hydrolase"/>
    <property type="match status" value="1"/>
</dbReference>
<dbReference type="Pfam" id="PF13472">
    <property type="entry name" value="Lipase_GDSL_2"/>
    <property type="match status" value="1"/>
</dbReference>
<dbReference type="Proteomes" id="UP000095350">
    <property type="component" value="Unassembled WGS sequence"/>
</dbReference>
<evidence type="ECO:0000313" key="2">
    <source>
        <dbReference type="EMBL" id="CUN24158.1"/>
    </source>
</evidence>
<dbReference type="PANTHER" id="PTHR34407:SF1">
    <property type="entry name" value="SGNH HYDROLASE-TYPE ESTERASE DOMAIN-CONTAINING PROTEIN"/>
    <property type="match status" value="1"/>
</dbReference>
<dbReference type="InterPro" id="IPR036514">
    <property type="entry name" value="SGNH_hydro_sf"/>
</dbReference>
<evidence type="ECO:0000313" key="3">
    <source>
        <dbReference type="EMBL" id="MVQ45998.1"/>
    </source>
</evidence>
<reference evidence="4 6" key="2">
    <citation type="submission" date="2018-08" db="EMBL/GenBank/DDBJ databases">
        <title>A genome reference for cultivated species of the human gut microbiota.</title>
        <authorList>
            <person name="Zou Y."/>
            <person name="Xue W."/>
            <person name="Luo G."/>
        </authorList>
    </citation>
    <scope>NUCLEOTIDE SEQUENCE [LARGE SCALE GENOMIC DNA]</scope>
    <source>
        <strain evidence="4 6">AF31-21AC</strain>
    </source>
</reference>
<dbReference type="PANTHER" id="PTHR34407">
    <property type="entry name" value="EXPRESSED PROTEIN"/>
    <property type="match status" value="1"/>
</dbReference>
<dbReference type="InterPro" id="IPR013830">
    <property type="entry name" value="SGNH_hydro"/>
</dbReference>
<dbReference type="GO" id="GO:0016787">
    <property type="term" value="F:hydrolase activity"/>
    <property type="evidence" value="ECO:0007669"/>
    <property type="project" value="UniProtKB-KW"/>
</dbReference>
<reference evidence="3 7" key="3">
    <citation type="submission" date="2019-10" db="EMBL/GenBank/DDBJ databases">
        <title>Roseburia spp. ameliorate alcoholic fatty liver via restoration of gut barrier function.</title>
        <authorList>
            <person name="Seo B."/>
            <person name="Ko G."/>
        </authorList>
    </citation>
    <scope>NUCLEOTIDE SEQUENCE [LARGE SCALE GENOMIC DNA]</scope>
    <source>
        <strain evidence="3 7">SNUG30017</strain>
    </source>
</reference>
<name>A0A173VE13_9FIRM</name>
<accession>A0A173VE13</accession>
<dbReference type="EMBL" id="QRQN01000010">
    <property type="protein sequence ID" value="RHN08126.1"/>
    <property type="molecule type" value="Genomic_DNA"/>
</dbReference>
<dbReference type="STRING" id="166486.ERS852572_02779"/>
<dbReference type="PaxDb" id="166486-ERS852572_02779"/>
<dbReference type="RefSeq" id="WP_055195197.1">
    <property type="nucleotide sequence ID" value="NZ_CABIYH010000022.1"/>
</dbReference>
<dbReference type="EMBL" id="CYXZ01000022">
    <property type="protein sequence ID" value="CUN24158.1"/>
    <property type="molecule type" value="Genomic_DNA"/>
</dbReference>
<dbReference type="OrthoDB" id="8233337at2"/>
<organism evidence="2 5">
    <name type="scientific">Roseburia intestinalis</name>
    <dbReference type="NCBI Taxonomy" id="166486"/>
    <lineage>
        <taxon>Bacteria</taxon>
        <taxon>Bacillati</taxon>
        <taxon>Bacillota</taxon>
        <taxon>Clostridia</taxon>
        <taxon>Lachnospirales</taxon>
        <taxon>Lachnospiraceae</taxon>
        <taxon>Roseburia</taxon>
    </lineage>
</organism>
<dbReference type="Proteomes" id="UP000479531">
    <property type="component" value="Unassembled WGS sequence"/>
</dbReference>
<dbReference type="EMBL" id="WGGT01000011">
    <property type="protein sequence ID" value="MVQ45998.1"/>
    <property type="molecule type" value="Genomic_DNA"/>
</dbReference>
<dbReference type="AlphaFoldDB" id="A0A173VE13"/>